<sequence>MVRYDDAVYRWVAVNSIPRPGQALGKARFAGCDGSPLRTSSYHGKLFAVPGTDTGETVLLRISGHDSVYVKRSLKRAKWPALVKAAHRPFACEQAVTFTGDWKYADDDGTPDEKGHELTPPYTGTFTTTHGTGLGLDTWSRVTLDARITSHTHPVPTPRFLKRALAEKNPRHVSVTATCRGRKFDVTTIKFAN</sequence>
<dbReference type="AlphaFoldDB" id="A0A7Z0D4K8"/>
<reference evidence="1 2" key="1">
    <citation type="submission" date="2020-07" db="EMBL/GenBank/DDBJ databases">
        <title>Sequencing the genomes of 1000 actinobacteria strains.</title>
        <authorList>
            <person name="Klenk H.-P."/>
        </authorList>
    </citation>
    <scope>NUCLEOTIDE SEQUENCE [LARGE SCALE GENOMIC DNA]</scope>
    <source>
        <strain evidence="1 2">DSM 26341</strain>
    </source>
</reference>
<proteinExistence type="predicted"/>
<protein>
    <submittedName>
        <fullName evidence="1">Uncharacterized protein</fullName>
    </submittedName>
</protein>
<keyword evidence="2" id="KW-1185">Reference proteome</keyword>
<accession>A0A7Z0D4K8</accession>
<dbReference type="RefSeq" id="WP_179429082.1">
    <property type="nucleotide sequence ID" value="NZ_JACBZP010000001.1"/>
</dbReference>
<evidence type="ECO:0000313" key="2">
    <source>
        <dbReference type="Proteomes" id="UP000539111"/>
    </source>
</evidence>
<dbReference type="EMBL" id="JACBZP010000001">
    <property type="protein sequence ID" value="NYI68787.1"/>
    <property type="molecule type" value="Genomic_DNA"/>
</dbReference>
<organism evidence="1 2">
    <name type="scientific">Spelaeicoccus albus</name>
    <dbReference type="NCBI Taxonomy" id="1280376"/>
    <lineage>
        <taxon>Bacteria</taxon>
        <taxon>Bacillati</taxon>
        <taxon>Actinomycetota</taxon>
        <taxon>Actinomycetes</taxon>
        <taxon>Micrococcales</taxon>
        <taxon>Brevibacteriaceae</taxon>
        <taxon>Spelaeicoccus</taxon>
    </lineage>
</organism>
<name>A0A7Z0D4K8_9MICO</name>
<comment type="caution">
    <text evidence="1">The sequence shown here is derived from an EMBL/GenBank/DDBJ whole genome shotgun (WGS) entry which is preliminary data.</text>
</comment>
<evidence type="ECO:0000313" key="1">
    <source>
        <dbReference type="EMBL" id="NYI68787.1"/>
    </source>
</evidence>
<dbReference type="Proteomes" id="UP000539111">
    <property type="component" value="Unassembled WGS sequence"/>
</dbReference>
<gene>
    <name evidence="1" type="ORF">BJY26_003093</name>
</gene>